<dbReference type="PANTHER" id="PTHR36558">
    <property type="entry name" value="GLR1098 PROTEIN"/>
    <property type="match status" value="1"/>
</dbReference>
<evidence type="ECO:0000259" key="1">
    <source>
        <dbReference type="Pfam" id="PF05685"/>
    </source>
</evidence>
<protein>
    <submittedName>
        <fullName evidence="2">Uma2 family endonuclease</fullName>
    </submittedName>
</protein>
<keyword evidence="2" id="KW-0540">Nuclease</keyword>
<name>A0A9X4RGU5_9CYAN</name>
<dbReference type="GO" id="GO:0004519">
    <property type="term" value="F:endonuclease activity"/>
    <property type="evidence" value="ECO:0007669"/>
    <property type="project" value="UniProtKB-KW"/>
</dbReference>
<keyword evidence="3" id="KW-1185">Reference proteome</keyword>
<organism evidence="2 3">
    <name type="scientific">Pseudanabaena catenata USMAC16</name>
    <dbReference type="NCBI Taxonomy" id="1855837"/>
    <lineage>
        <taxon>Bacteria</taxon>
        <taxon>Bacillati</taxon>
        <taxon>Cyanobacteriota</taxon>
        <taxon>Cyanophyceae</taxon>
        <taxon>Pseudanabaenales</taxon>
        <taxon>Pseudanabaenaceae</taxon>
        <taxon>Pseudanabaena</taxon>
    </lineage>
</organism>
<dbReference type="InterPro" id="IPR012296">
    <property type="entry name" value="Nuclease_put_TT1808"/>
</dbReference>
<dbReference type="Proteomes" id="UP001152872">
    <property type="component" value="Unassembled WGS sequence"/>
</dbReference>
<dbReference type="EMBL" id="VBTY01000009">
    <property type="protein sequence ID" value="MDG3493350.1"/>
    <property type="molecule type" value="Genomic_DNA"/>
</dbReference>
<dbReference type="Pfam" id="PF05685">
    <property type="entry name" value="Uma2"/>
    <property type="match status" value="1"/>
</dbReference>
<reference evidence="2" key="1">
    <citation type="submission" date="2019-05" db="EMBL/GenBank/DDBJ databases">
        <title>Whole genome sequencing of Pseudanabaena catenata USMAC16.</title>
        <authorList>
            <person name="Khan Z."/>
            <person name="Omar W.M."/>
            <person name="Convey P."/>
            <person name="Merican F."/>
            <person name="Najimudin N."/>
        </authorList>
    </citation>
    <scope>NUCLEOTIDE SEQUENCE</scope>
    <source>
        <strain evidence="2">USMAC16</strain>
    </source>
</reference>
<comment type="caution">
    <text evidence="2">The sequence shown here is derived from an EMBL/GenBank/DDBJ whole genome shotgun (WGS) entry which is preliminary data.</text>
</comment>
<feature type="domain" description="Putative restriction endonuclease" evidence="1">
    <location>
        <begin position="23"/>
        <end position="175"/>
    </location>
</feature>
<proteinExistence type="predicted"/>
<evidence type="ECO:0000313" key="2">
    <source>
        <dbReference type="EMBL" id="MDG3493350.1"/>
    </source>
</evidence>
<keyword evidence="2" id="KW-0378">Hydrolase</keyword>
<keyword evidence="2" id="KW-0255">Endonuclease</keyword>
<dbReference type="RefSeq" id="WP_009625390.1">
    <property type="nucleotide sequence ID" value="NZ_VBTY01000009.1"/>
</dbReference>
<dbReference type="SUPFAM" id="SSF52980">
    <property type="entry name" value="Restriction endonuclease-like"/>
    <property type="match status" value="1"/>
</dbReference>
<gene>
    <name evidence="2" type="ORF">FEV09_02155</name>
</gene>
<dbReference type="AlphaFoldDB" id="A0A9X4RGU5"/>
<dbReference type="InterPro" id="IPR008538">
    <property type="entry name" value="Uma2"/>
</dbReference>
<evidence type="ECO:0000313" key="3">
    <source>
        <dbReference type="Proteomes" id="UP001152872"/>
    </source>
</evidence>
<dbReference type="Gene3D" id="3.90.1570.10">
    <property type="entry name" value="tt1808, chain A"/>
    <property type="match status" value="1"/>
</dbReference>
<dbReference type="CDD" id="cd06260">
    <property type="entry name" value="DUF820-like"/>
    <property type="match status" value="1"/>
</dbReference>
<sequence length="210" mass="24136">MIAQAKLIPEVSQEDHQIIMSADEYLVWESQQEEKYEYENGKIIAMTGGTVPHSQIPANLAALFIPHLRGKGCKVSVSEAKVLVRSRKYYYPDVVVSCDNRDRFSRDFLQYPVLIAEVLSPTTEARDRGIKQQSYMAIDTLQAYILIDSERPIVEVYQRHSDRAWEYQSIAIEQTTFEQDDPLIHITSIDLQFPLSALYENVDFLDSSQL</sequence>
<accession>A0A9X4RGU5</accession>
<dbReference type="InterPro" id="IPR011335">
    <property type="entry name" value="Restrct_endonuc-II-like"/>
</dbReference>
<dbReference type="PANTHER" id="PTHR36558:SF1">
    <property type="entry name" value="RESTRICTION ENDONUCLEASE DOMAIN-CONTAINING PROTEIN-RELATED"/>
    <property type="match status" value="1"/>
</dbReference>